<sequence length="218" mass="22961">MNSRDLILARVRGAVAGAPDVEVPRAYRGVTGDATGGATPAGGDRLVDLLAERLRDYRAIVHVVPEAEIASVVEEALTRRKIGRLVVPHGLPSAWLEREPRDREPYDTVGDDPELSAADLDGVDGVITGCAVAIAETGTIVLDAGHGQGRRALTLLPDYHLCVVGAGQIVAGVPDAVARLSPERPLTWISGPSATSDIELNRVEGVHGPRTLEVVIAR</sequence>
<dbReference type="Pfam" id="PF02589">
    <property type="entry name" value="LUD_dom"/>
    <property type="match status" value="1"/>
</dbReference>
<dbReference type="InterPro" id="IPR003741">
    <property type="entry name" value="LUD_dom"/>
</dbReference>
<evidence type="ECO:0000313" key="3">
    <source>
        <dbReference type="Proteomes" id="UP001551675"/>
    </source>
</evidence>
<dbReference type="Gene3D" id="3.40.50.10420">
    <property type="entry name" value="NagB/RpiA/CoA transferase-like"/>
    <property type="match status" value="1"/>
</dbReference>
<dbReference type="PANTHER" id="PTHR43682">
    <property type="entry name" value="LACTATE UTILIZATION PROTEIN C"/>
    <property type="match status" value="1"/>
</dbReference>
<dbReference type="InterPro" id="IPR037171">
    <property type="entry name" value="NagB/RpiA_transferase-like"/>
</dbReference>
<keyword evidence="3" id="KW-1185">Reference proteome</keyword>
<dbReference type="InterPro" id="IPR024185">
    <property type="entry name" value="FTHF_cligase-like_sf"/>
</dbReference>
<dbReference type="SUPFAM" id="SSF100950">
    <property type="entry name" value="NagB/RpiA/CoA transferase-like"/>
    <property type="match status" value="1"/>
</dbReference>
<reference evidence="2 3" key="1">
    <citation type="submission" date="2024-06" db="EMBL/GenBank/DDBJ databases">
        <title>The Natural Products Discovery Center: Release of the First 8490 Sequenced Strains for Exploring Actinobacteria Biosynthetic Diversity.</title>
        <authorList>
            <person name="Kalkreuter E."/>
            <person name="Kautsar S.A."/>
            <person name="Yang D."/>
            <person name="Bader C.D."/>
            <person name="Teijaro C.N."/>
            <person name="Fluegel L."/>
            <person name="Davis C.M."/>
            <person name="Simpson J.R."/>
            <person name="Lauterbach L."/>
            <person name="Steele A.D."/>
            <person name="Gui C."/>
            <person name="Meng S."/>
            <person name="Li G."/>
            <person name="Viehrig K."/>
            <person name="Ye F."/>
            <person name="Su P."/>
            <person name="Kiefer A.F."/>
            <person name="Nichols A."/>
            <person name="Cepeda A.J."/>
            <person name="Yan W."/>
            <person name="Fan B."/>
            <person name="Jiang Y."/>
            <person name="Adhikari A."/>
            <person name="Zheng C.-J."/>
            <person name="Schuster L."/>
            <person name="Cowan T.M."/>
            <person name="Smanski M.J."/>
            <person name="Chevrette M.G."/>
            <person name="De Carvalho L.P.S."/>
            <person name="Shen B."/>
        </authorList>
    </citation>
    <scope>NUCLEOTIDE SEQUENCE [LARGE SCALE GENOMIC DNA]</scope>
    <source>
        <strain evidence="2 3">NPDC050100</strain>
    </source>
</reference>
<organism evidence="2 3">
    <name type="scientific">Microtetraspora glauca</name>
    <dbReference type="NCBI Taxonomy" id="1996"/>
    <lineage>
        <taxon>Bacteria</taxon>
        <taxon>Bacillati</taxon>
        <taxon>Actinomycetota</taxon>
        <taxon>Actinomycetes</taxon>
        <taxon>Streptosporangiales</taxon>
        <taxon>Streptosporangiaceae</taxon>
        <taxon>Microtetraspora</taxon>
    </lineage>
</organism>
<protein>
    <submittedName>
        <fullName evidence="2">Lactate utilization protein C</fullName>
    </submittedName>
</protein>
<proteinExistence type="predicted"/>
<dbReference type="PANTHER" id="PTHR43682:SF1">
    <property type="entry name" value="LACTATE UTILIZATION PROTEIN C"/>
    <property type="match status" value="1"/>
</dbReference>
<comment type="caution">
    <text evidence="2">The sequence shown here is derived from an EMBL/GenBank/DDBJ whole genome shotgun (WGS) entry which is preliminary data.</text>
</comment>
<evidence type="ECO:0000259" key="1">
    <source>
        <dbReference type="Pfam" id="PF02589"/>
    </source>
</evidence>
<dbReference type="Proteomes" id="UP001551675">
    <property type="component" value="Unassembled WGS sequence"/>
</dbReference>
<gene>
    <name evidence="2" type="ORF">AB0I59_33000</name>
</gene>
<accession>A0ABV3GP74</accession>
<dbReference type="RefSeq" id="WP_358139109.1">
    <property type="nucleotide sequence ID" value="NZ_JBFALK010000022.1"/>
</dbReference>
<dbReference type="EMBL" id="JBFALK010000022">
    <property type="protein sequence ID" value="MEV0973446.1"/>
    <property type="molecule type" value="Genomic_DNA"/>
</dbReference>
<name>A0ABV3GP74_MICGL</name>
<feature type="domain" description="LUD" evidence="1">
    <location>
        <begin position="52"/>
        <end position="216"/>
    </location>
</feature>
<evidence type="ECO:0000313" key="2">
    <source>
        <dbReference type="EMBL" id="MEV0973446.1"/>
    </source>
</evidence>